<feature type="non-terminal residue" evidence="2">
    <location>
        <position position="1"/>
    </location>
</feature>
<dbReference type="Proteomes" id="UP000593578">
    <property type="component" value="Unassembled WGS sequence"/>
</dbReference>
<name>A0A7J8PZF1_GOSRA</name>
<feature type="non-terminal residue" evidence="2">
    <location>
        <position position="248"/>
    </location>
</feature>
<evidence type="ECO:0000313" key="3">
    <source>
        <dbReference type="Proteomes" id="UP000593578"/>
    </source>
</evidence>
<dbReference type="GO" id="GO:0005524">
    <property type="term" value="F:ATP binding"/>
    <property type="evidence" value="ECO:0007669"/>
    <property type="project" value="InterPro"/>
</dbReference>
<gene>
    <name evidence="2" type="ORF">Gorai_011359</name>
</gene>
<proteinExistence type="predicted"/>
<evidence type="ECO:0000259" key="1">
    <source>
        <dbReference type="Pfam" id="PF08302"/>
    </source>
</evidence>
<dbReference type="PANTHER" id="PTHR35460:SF1">
    <property type="entry name" value="TRNA LIGASE 1"/>
    <property type="match status" value="1"/>
</dbReference>
<reference evidence="2 3" key="1">
    <citation type="journal article" date="2019" name="Genome Biol. Evol.">
        <title>Insights into the evolution of the New World diploid cottons (Gossypium, subgenus Houzingenia) based on genome sequencing.</title>
        <authorList>
            <person name="Grover C.E."/>
            <person name="Arick M.A. 2nd"/>
            <person name="Thrash A."/>
            <person name="Conover J.L."/>
            <person name="Sanders W.S."/>
            <person name="Peterson D.G."/>
            <person name="Frelichowski J.E."/>
            <person name="Scheffler J.A."/>
            <person name="Scheffler B.E."/>
            <person name="Wendel J.F."/>
        </authorList>
    </citation>
    <scope>NUCLEOTIDE SEQUENCE [LARGE SCALE GENOMIC DNA]</scope>
    <source>
        <strain evidence="2">8</strain>
        <tissue evidence="2">Leaf</tissue>
    </source>
</reference>
<evidence type="ECO:0000313" key="2">
    <source>
        <dbReference type="EMBL" id="MBA0594456.1"/>
    </source>
</evidence>
<dbReference type="EMBL" id="JABEZZ010000009">
    <property type="protein sequence ID" value="MBA0594456.1"/>
    <property type="molecule type" value="Genomic_DNA"/>
</dbReference>
<organism evidence="2 3">
    <name type="scientific">Gossypium raimondii</name>
    <name type="common">Peruvian cotton</name>
    <name type="synonym">Gossypium klotzschianum subsp. raimondii</name>
    <dbReference type="NCBI Taxonomy" id="29730"/>
    <lineage>
        <taxon>Eukaryota</taxon>
        <taxon>Viridiplantae</taxon>
        <taxon>Streptophyta</taxon>
        <taxon>Embryophyta</taxon>
        <taxon>Tracheophyta</taxon>
        <taxon>Spermatophyta</taxon>
        <taxon>Magnoliopsida</taxon>
        <taxon>eudicotyledons</taxon>
        <taxon>Gunneridae</taxon>
        <taxon>Pentapetalae</taxon>
        <taxon>rosids</taxon>
        <taxon>malvids</taxon>
        <taxon>Malvales</taxon>
        <taxon>Malvaceae</taxon>
        <taxon>Malvoideae</taxon>
        <taxon>Gossypium</taxon>
    </lineage>
</organism>
<feature type="domain" description="tRNA ligase phosphodiesterase" evidence="1">
    <location>
        <begin position="95"/>
        <end position="236"/>
    </location>
</feature>
<dbReference type="AlphaFoldDB" id="A0A7J8PZF1"/>
<dbReference type="GO" id="GO:0006388">
    <property type="term" value="P:tRNA splicing, via endonucleolytic cleavage and ligation"/>
    <property type="evidence" value="ECO:0007669"/>
    <property type="project" value="InterPro"/>
</dbReference>
<comment type="caution">
    <text evidence="2">The sequence shown here is derived from an EMBL/GenBank/DDBJ whole genome shotgun (WGS) entry which is preliminary data.</text>
</comment>
<accession>A0A7J8PZF1</accession>
<dbReference type="Pfam" id="PF08302">
    <property type="entry name" value="tRNA_lig_CPD"/>
    <property type="match status" value="1"/>
</dbReference>
<sequence>SPLPASLISVLEEGLNLYNLHTERHGRWESNKGSYVQEWAKWEKKLRDTLSANAEYLNSIQFMARLTAVSCQVPFEFAVQQVSEQLRKIAKGDYTIPSTEKRKLGTVVFAAVDLPAAEIQGLLNKLSGMNSKAEAFLKDKPMDNFLRKAHVTLAHKKSHGVSAVASYGLYLHRQVPVELNALLFTDKMAALQAQLGSIDDEKIVSKNEWPHVTIWTGEGVPPKEANTLPQLLSEGKATVVEINPPLTV</sequence>
<dbReference type="GO" id="GO:0003972">
    <property type="term" value="F:RNA ligase (ATP) activity"/>
    <property type="evidence" value="ECO:0007669"/>
    <property type="project" value="InterPro"/>
</dbReference>
<dbReference type="InterPro" id="IPR038837">
    <property type="entry name" value="tRNA_ligase_1"/>
</dbReference>
<dbReference type="InterPro" id="IPR015965">
    <property type="entry name" value="tRNA_lig_PDEase"/>
</dbReference>
<protein>
    <recommendedName>
        <fullName evidence="1">tRNA ligase phosphodiesterase domain-containing protein</fullName>
    </recommendedName>
</protein>
<dbReference type="PANTHER" id="PTHR35460">
    <property type="entry name" value="TRNA LIGASE 1"/>
    <property type="match status" value="1"/>
</dbReference>